<evidence type="ECO:0000256" key="1">
    <source>
        <dbReference type="SAM" id="Coils"/>
    </source>
</evidence>
<evidence type="ECO:0000313" key="3">
    <source>
        <dbReference type="EMBL" id="EWS72677.1"/>
    </source>
</evidence>
<feature type="compositionally biased region" description="Polar residues" evidence="2">
    <location>
        <begin position="548"/>
        <end position="570"/>
    </location>
</feature>
<feature type="compositionally biased region" description="Basic and acidic residues" evidence="2">
    <location>
        <begin position="571"/>
        <end position="584"/>
    </location>
</feature>
<feature type="compositionally biased region" description="Low complexity" evidence="2">
    <location>
        <begin position="323"/>
        <end position="336"/>
    </location>
</feature>
<dbReference type="RefSeq" id="XP_012654802.1">
    <property type="nucleotide sequence ID" value="XM_012799348.1"/>
</dbReference>
<feature type="coiled-coil region" evidence="1">
    <location>
        <begin position="361"/>
        <end position="540"/>
    </location>
</feature>
<feature type="region of interest" description="Disordered" evidence="2">
    <location>
        <begin position="548"/>
        <end position="611"/>
    </location>
</feature>
<sequence length="750" mass="86717">MSQTEKKKLGFRDKIKKMLDGDSPREKKKSIIEETSVKFSVIGGSVHSELIMAEAILDSKNDNNNGMPLPIICKWYNKTKSDQVTEIEGITGAFYQPNADDINTYIIVEAKPILEESEYKGQPLRQEIGPIVIDKAIQEEVQELLETGRFKIAAKLESIYDPTLSNDENEKRNDSYSFPKQVQLQIDTEKVSIYAQDDERINATVQLGQFYPSIKIVKRTNNIFELYFSQNIVYRLQAQSNTHRDVITVALRMFCGKKLISSQFPSSDDQDQQEQYQEESNQSISNQVNNQENQDQTREEQAELPKTELIQQNSGNQLVSNGQQLQQQNQQQTHQQTEVRAVRKHQTQATTSESYEVFVKLNELTKKTVDLEQLRDEMKYQIQQLQDENKKKETKLEQVDQQLQELKEKLKVQVEINEQFKQKHSQYMNEKLFLTQELQVIQQEIEEKNREIDDQKVQIEKLNTQLLRKKEVLDQEGAQSLQLTIQDLAEKLNKQVQQNKVVQEELIEKEAKLNETNQEKENLQNEVMHFKKKYEYLLQEKQLQVASQKSLDSPSTQKIQNVSSHHSINFNKKEDENNSEKADVDTQNNLSGHNHMSQSSNNSNQFSKSLQGLSPVHLQKSQSHVIPVQQNKSLIILNGNGIKNNEQVQDVQLIKSQLQTKIEENNALSKKIIQLETTLETITQAYTQDIKSINSPTKRKIKEGGNEQILQKLVNSLTEMITEKDLALENQKKINKELIQKIQEFSVSQS</sequence>
<evidence type="ECO:0000313" key="4">
    <source>
        <dbReference type="Proteomes" id="UP000009168"/>
    </source>
</evidence>
<proteinExistence type="predicted"/>
<organism evidence="3 4">
    <name type="scientific">Tetrahymena thermophila (strain SB210)</name>
    <dbReference type="NCBI Taxonomy" id="312017"/>
    <lineage>
        <taxon>Eukaryota</taxon>
        <taxon>Sar</taxon>
        <taxon>Alveolata</taxon>
        <taxon>Ciliophora</taxon>
        <taxon>Intramacronucleata</taxon>
        <taxon>Oligohymenophorea</taxon>
        <taxon>Hymenostomatida</taxon>
        <taxon>Tetrahymenina</taxon>
        <taxon>Tetrahymenidae</taxon>
        <taxon>Tetrahymena</taxon>
    </lineage>
</organism>
<feature type="region of interest" description="Disordered" evidence="2">
    <location>
        <begin position="263"/>
        <end position="303"/>
    </location>
</feature>
<keyword evidence="4" id="KW-1185">Reference proteome</keyword>
<dbReference type="AlphaFoldDB" id="W7X5K5"/>
<name>W7X5K5_TETTS</name>
<gene>
    <name evidence="3" type="ORF">TTHERM_000729199</name>
</gene>
<dbReference type="OrthoDB" id="313557at2759"/>
<feature type="compositionally biased region" description="Low complexity" evidence="2">
    <location>
        <begin position="263"/>
        <end position="294"/>
    </location>
</feature>
<keyword evidence="1" id="KW-0175">Coiled coil</keyword>
<accession>W7X5K5</accession>
<dbReference type="EMBL" id="GG662537">
    <property type="protein sequence ID" value="EWS72677.1"/>
    <property type="molecule type" value="Genomic_DNA"/>
</dbReference>
<protein>
    <submittedName>
        <fullName evidence="3">Uncharacterized protein</fullName>
    </submittedName>
</protein>
<feature type="coiled-coil region" evidence="1">
    <location>
        <begin position="658"/>
        <end position="685"/>
    </location>
</feature>
<dbReference type="KEGG" id="tet:TTHERM_000729199"/>
<evidence type="ECO:0000256" key="2">
    <source>
        <dbReference type="SAM" id="MobiDB-lite"/>
    </source>
</evidence>
<feature type="region of interest" description="Disordered" evidence="2">
    <location>
        <begin position="320"/>
        <end position="347"/>
    </location>
</feature>
<feature type="compositionally biased region" description="Low complexity" evidence="2">
    <location>
        <begin position="597"/>
        <end position="611"/>
    </location>
</feature>
<dbReference type="GeneID" id="24440437"/>
<reference evidence="4" key="1">
    <citation type="journal article" date="2006" name="PLoS Biol.">
        <title>Macronuclear genome sequence of the ciliate Tetrahymena thermophila, a model eukaryote.</title>
        <authorList>
            <person name="Eisen J.A."/>
            <person name="Coyne R.S."/>
            <person name="Wu M."/>
            <person name="Wu D."/>
            <person name="Thiagarajan M."/>
            <person name="Wortman J.R."/>
            <person name="Badger J.H."/>
            <person name="Ren Q."/>
            <person name="Amedeo P."/>
            <person name="Jones K.M."/>
            <person name="Tallon L.J."/>
            <person name="Delcher A.L."/>
            <person name="Salzberg S.L."/>
            <person name="Silva J.C."/>
            <person name="Haas B.J."/>
            <person name="Majoros W.H."/>
            <person name="Farzad M."/>
            <person name="Carlton J.M."/>
            <person name="Smith R.K. Jr."/>
            <person name="Garg J."/>
            <person name="Pearlman R.E."/>
            <person name="Karrer K.M."/>
            <person name="Sun L."/>
            <person name="Manning G."/>
            <person name="Elde N.C."/>
            <person name="Turkewitz A.P."/>
            <person name="Asai D.J."/>
            <person name="Wilkes D.E."/>
            <person name="Wang Y."/>
            <person name="Cai H."/>
            <person name="Collins K."/>
            <person name="Stewart B.A."/>
            <person name="Lee S.R."/>
            <person name="Wilamowska K."/>
            <person name="Weinberg Z."/>
            <person name="Ruzzo W.L."/>
            <person name="Wloga D."/>
            <person name="Gaertig J."/>
            <person name="Frankel J."/>
            <person name="Tsao C.-C."/>
            <person name="Gorovsky M.A."/>
            <person name="Keeling P.J."/>
            <person name="Waller R.F."/>
            <person name="Patron N.J."/>
            <person name="Cherry J.M."/>
            <person name="Stover N.A."/>
            <person name="Krieger C.J."/>
            <person name="del Toro C."/>
            <person name="Ryder H.F."/>
            <person name="Williamson S.C."/>
            <person name="Barbeau R.A."/>
            <person name="Hamilton E.P."/>
            <person name="Orias E."/>
        </authorList>
    </citation>
    <scope>NUCLEOTIDE SEQUENCE [LARGE SCALE GENOMIC DNA]</scope>
    <source>
        <strain evidence="4">SB210</strain>
    </source>
</reference>
<dbReference type="InParanoid" id="W7X5K5"/>
<feature type="compositionally biased region" description="Polar residues" evidence="2">
    <location>
        <begin position="585"/>
        <end position="596"/>
    </location>
</feature>
<dbReference type="Proteomes" id="UP000009168">
    <property type="component" value="Unassembled WGS sequence"/>
</dbReference>